<proteinExistence type="predicted"/>
<name>E9G5R0_DAPPU</name>
<dbReference type="EMBL" id="GL732532">
    <property type="protein sequence ID" value="EFX85254.1"/>
    <property type="molecule type" value="Genomic_DNA"/>
</dbReference>
<feature type="compositionally biased region" description="Low complexity" evidence="1">
    <location>
        <begin position="206"/>
        <end position="215"/>
    </location>
</feature>
<feature type="chain" id="PRO_5003237203" evidence="2">
    <location>
        <begin position="29"/>
        <end position="279"/>
    </location>
</feature>
<protein>
    <submittedName>
        <fullName evidence="3">Uncharacterized protein</fullName>
    </submittedName>
</protein>
<organism evidence="3 4">
    <name type="scientific">Daphnia pulex</name>
    <name type="common">Water flea</name>
    <dbReference type="NCBI Taxonomy" id="6669"/>
    <lineage>
        <taxon>Eukaryota</taxon>
        <taxon>Metazoa</taxon>
        <taxon>Ecdysozoa</taxon>
        <taxon>Arthropoda</taxon>
        <taxon>Crustacea</taxon>
        <taxon>Branchiopoda</taxon>
        <taxon>Diplostraca</taxon>
        <taxon>Cladocera</taxon>
        <taxon>Anomopoda</taxon>
        <taxon>Daphniidae</taxon>
        <taxon>Daphnia</taxon>
    </lineage>
</organism>
<feature type="compositionally biased region" description="Acidic residues" evidence="1">
    <location>
        <begin position="139"/>
        <end position="158"/>
    </location>
</feature>
<sequence length="279" mass="31722">MVLIMNFICLKFLEVLVGVSVWMMEAEAIPAIKRRPSLQSNVRSLYSSLEVDDMVPAAVPAMMMMPSFVYYHVVSPFHSPFHRMAKSMMPMWSKFGFESSEEEEEDEEEEAEESKKVEEIAKVESKKLVKESEINQESSAEESNVESPQEEEEEETQTENEQVTTECVTEETQSVDGNLEDQVTTTEFPNTESTDPPTTEEEEENSINTEATTTEFQQMDAIIVEDQLLITKSHSHPVKSSSGRSSSTTYVCKFGKCQHTMEAKKLLEQEIEAELWAKL</sequence>
<evidence type="ECO:0000256" key="1">
    <source>
        <dbReference type="SAM" id="MobiDB-lite"/>
    </source>
</evidence>
<accession>E9G5R0</accession>
<reference evidence="3 4" key="1">
    <citation type="journal article" date="2011" name="Science">
        <title>The ecoresponsive genome of Daphnia pulex.</title>
        <authorList>
            <person name="Colbourne J.K."/>
            <person name="Pfrender M.E."/>
            <person name="Gilbert D."/>
            <person name="Thomas W.K."/>
            <person name="Tucker A."/>
            <person name="Oakley T.H."/>
            <person name="Tokishita S."/>
            <person name="Aerts A."/>
            <person name="Arnold G.J."/>
            <person name="Basu M.K."/>
            <person name="Bauer D.J."/>
            <person name="Caceres C.E."/>
            <person name="Carmel L."/>
            <person name="Casola C."/>
            <person name="Choi J.H."/>
            <person name="Detter J.C."/>
            <person name="Dong Q."/>
            <person name="Dusheyko S."/>
            <person name="Eads B.D."/>
            <person name="Frohlich T."/>
            <person name="Geiler-Samerotte K.A."/>
            <person name="Gerlach D."/>
            <person name="Hatcher P."/>
            <person name="Jogdeo S."/>
            <person name="Krijgsveld J."/>
            <person name="Kriventseva E.V."/>
            <person name="Kultz D."/>
            <person name="Laforsch C."/>
            <person name="Lindquist E."/>
            <person name="Lopez J."/>
            <person name="Manak J.R."/>
            <person name="Muller J."/>
            <person name="Pangilinan J."/>
            <person name="Patwardhan R.P."/>
            <person name="Pitluck S."/>
            <person name="Pritham E.J."/>
            <person name="Rechtsteiner A."/>
            <person name="Rho M."/>
            <person name="Rogozin I.B."/>
            <person name="Sakarya O."/>
            <person name="Salamov A."/>
            <person name="Schaack S."/>
            <person name="Shapiro H."/>
            <person name="Shiga Y."/>
            <person name="Skalitzky C."/>
            <person name="Smith Z."/>
            <person name="Souvorov A."/>
            <person name="Sung W."/>
            <person name="Tang Z."/>
            <person name="Tsuchiya D."/>
            <person name="Tu H."/>
            <person name="Vos H."/>
            <person name="Wang M."/>
            <person name="Wolf Y.I."/>
            <person name="Yamagata H."/>
            <person name="Yamada T."/>
            <person name="Ye Y."/>
            <person name="Shaw J.R."/>
            <person name="Andrews J."/>
            <person name="Crease T.J."/>
            <person name="Tang H."/>
            <person name="Lucas S.M."/>
            <person name="Robertson H.M."/>
            <person name="Bork P."/>
            <person name="Koonin E.V."/>
            <person name="Zdobnov E.M."/>
            <person name="Grigoriev I.V."/>
            <person name="Lynch M."/>
            <person name="Boore J.L."/>
        </authorList>
    </citation>
    <scope>NUCLEOTIDE SEQUENCE [LARGE SCALE GENOMIC DNA]</scope>
</reference>
<dbReference type="HOGENOM" id="CLU_998393_0_0_1"/>
<feature type="region of interest" description="Disordered" evidence="1">
    <location>
        <begin position="99"/>
        <end position="118"/>
    </location>
</feature>
<dbReference type="InParanoid" id="E9G5R0"/>
<dbReference type="OrthoDB" id="6378752at2759"/>
<evidence type="ECO:0000256" key="2">
    <source>
        <dbReference type="SAM" id="SignalP"/>
    </source>
</evidence>
<evidence type="ECO:0000313" key="3">
    <source>
        <dbReference type="EMBL" id="EFX85254.1"/>
    </source>
</evidence>
<evidence type="ECO:0000313" key="4">
    <source>
        <dbReference type="Proteomes" id="UP000000305"/>
    </source>
</evidence>
<dbReference type="KEGG" id="dpx:DAPPUDRAFT_98751"/>
<feature type="compositionally biased region" description="Low complexity" evidence="1">
    <location>
        <begin position="159"/>
        <end position="175"/>
    </location>
</feature>
<dbReference type="Proteomes" id="UP000000305">
    <property type="component" value="Unassembled WGS sequence"/>
</dbReference>
<feature type="region of interest" description="Disordered" evidence="1">
    <location>
        <begin position="128"/>
        <end position="216"/>
    </location>
</feature>
<feature type="signal peptide" evidence="2">
    <location>
        <begin position="1"/>
        <end position="28"/>
    </location>
</feature>
<keyword evidence="4" id="KW-1185">Reference proteome</keyword>
<gene>
    <name evidence="3" type="ORF">DAPPUDRAFT_98751</name>
</gene>
<dbReference type="AlphaFoldDB" id="E9G5R0"/>
<feature type="compositionally biased region" description="Acidic residues" evidence="1">
    <location>
        <begin position="99"/>
        <end position="112"/>
    </location>
</feature>
<keyword evidence="2" id="KW-0732">Signal</keyword>